<feature type="compositionally biased region" description="Low complexity" evidence="1">
    <location>
        <begin position="301"/>
        <end position="346"/>
    </location>
</feature>
<evidence type="ECO:0000256" key="1">
    <source>
        <dbReference type="SAM" id="MobiDB-lite"/>
    </source>
</evidence>
<dbReference type="Proteomes" id="UP001305027">
    <property type="component" value="Unassembled WGS sequence"/>
</dbReference>
<feature type="region of interest" description="Disordered" evidence="1">
    <location>
        <begin position="210"/>
        <end position="397"/>
    </location>
</feature>
<name>A0ABU3KYB9_9GAMM</name>
<evidence type="ECO:0000313" key="5">
    <source>
        <dbReference type="Proteomes" id="UP001305027"/>
    </source>
</evidence>
<protein>
    <submittedName>
        <fullName evidence="4">DUF4115 domain-containing protein</fullName>
    </submittedName>
</protein>
<keyword evidence="5" id="KW-1185">Reference proteome</keyword>
<dbReference type="PANTHER" id="PTHR34475">
    <property type="match status" value="1"/>
</dbReference>
<proteinExistence type="predicted"/>
<gene>
    <name evidence="4" type="ORF">NOG12_08715</name>
</gene>
<organism evidence="4 5">
    <name type="scientific">Pseudidiomarina fusca</name>
    <dbReference type="NCBI Taxonomy" id="2965078"/>
    <lineage>
        <taxon>Bacteria</taxon>
        <taxon>Pseudomonadati</taxon>
        <taxon>Pseudomonadota</taxon>
        <taxon>Gammaproteobacteria</taxon>
        <taxon>Alteromonadales</taxon>
        <taxon>Idiomarinaceae</taxon>
        <taxon>Pseudidiomarina</taxon>
    </lineage>
</organism>
<dbReference type="EMBL" id="JANFPJ010000014">
    <property type="protein sequence ID" value="MDT7526157.1"/>
    <property type="molecule type" value="Genomic_DNA"/>
</dbReference>
<feature type="compositionally biased region" description="Polar residues" evidence="1">
    <location>
        <begin position="1"/>
        <end position="12"/>
    </location>
</feature>
<feature type="domain" description="Cytoskeleton protein RodZ-like C-terminal" evidence="3">
    <location>
        <begin position="404"/>
        <end position="474"/>
    </location>
</feature>
<feature type="compositionally biased region" description="Gly residues" evidence="1">
    <location>
        <begin position="347"/>
        <end position="356"/>
    </location>
</feature>
<evidence type="ECO:0000259" key="3">
    <source>
        <dbReference type="Pfam" id="PF13464"/>
    </source>
</evidence>
<evidence type="ECO:0000313" key="4">
    <source>
        <dbReference type="EMBL" id="MDT7526157.1"/>
    </source>
</evidence>
<dbReference type="InterPro" id="IPR025194">
    <property type="entry name" value="RodZ-like_C"/>
</dbReference>
<feature type="compositionally biased region" description="Low complexity" evidence="1">
    <location>
        <begin position="242"/>
        <end position="274"/>
    </location>
</feature>
<dbReference type="PANTHER" id="PTHR34475:SF1">
    <property type="entry name" value="CYTOSKELETON PROTEIN RODZ"/>
    <property type="match status" value="1"/>
</dbReference>
<sequence length="477" mass="48850">MTNKQSKSNHSKPQTDDIFAAEHKDANADASTAAGQKAAQERGQEAGQETGQEAGQETGQEHSQEAGQETESQSSSEAAYSGETAGQILRAAREAKGLSEQQVADSLRLRLIVIKTIEADDFEKLGTATYVRGYLRSISKALDVDSAKVFAAYQAQGFGEAPAAELKMQSFSRRKVRERNDSRLMLISYIIIALVIAMAVAWWWQDSQNNDSDAQVEPRSEVTETNSPEGNARRATTVPLDTGSTANGTTTGNNTDGSNSSSGGNTETSGNAGSSTGGTTVGSTSGNASDTTSGSSGGNTSGSNSDSNGGNTSDTTSGNNGESTSGNTASSTGGSTGDSNSDTTSGNTGGDTGGNTTGTSAGNTSGSNSDSTSGTTGSSTGTTGSNTGSSGNTGSNTAGQDSLVLEFSQRCWVKVTEAGGNDIAIGVKEPGYRMPLTGNAPFDLILCKPEAVTITYNDAPVDLSNYRRNRSVTMTIE</sequence>
<feature type="compositionally biased region" description="Low complexity" evidence="1">
    <location>
        <begin position="281"/>
        <end position="294"/>
    </location>
</feature>
<feature type="compositionally biased region" description="Low complexity" evidence="1">
    <location>
        <begin position="357"/>
        <end position="397"/>
    </location>
</feature>
<keyword evidence="2" id="KW-0472">Membrane</keyword>
<dbReference type="RefSeq" id="WP_313933013.1">
    <property type="nucleotide sequence ID" value="NZ_JANFPJ010000014.1"/>
</dbReference>
<dbReference type="InterPro" id="IPR010982">
    <property type="entry name" value="Lambda_DNA-bd_dom_sf"/>
</dbReference>
<dbReference type="Gene3D" id="1.10.260.40">
    <property type="entry name" value="lambda repressor-like DNA-binding domains"/>
    <property type="match status" value="1"/>
</dbReference>
<keyword evidence="2" id="KW-1133">Transmembrane helix</keyword>
<keyword evidence="2" id="KW-0812">Transmembrane</keyword>
<comment type="caution">
    <text evidence="4">The sequence shown here is derived from an EMBL/GenBank/DDBJ whole genome shotgun (WGS) entry which is preliminary data.</text>
</comment>
<accession>A0ABU3KYB9</accession>
<feature type="region of interest" description="Disordered" evidence="1">
    <location>
        <begin position="1"/>
        <end position="82"/>
    </location>
</feature>
<feature type="compositionally biased region" description="Polar residues" evidence="1">
    <location>
        <begin position="47"/>
        <end position="58"/>
    </location>
</feature>
<evidence type="ECO:0000256" key="2">
    <source>
        <dbReference type="SAM" id="Phobius"/>
    </source>
</evidence>
<dbReference type="InterPro" id="IPR050400">
    <property type="entry name" value="Bact_Cytoskel_RodZ"/>
</dbReference>
<feature type="transmembrane region" description="Helical" evidence="2">
    <location>
        <begin position="184"/>
        <end position="204"/>
    </location>
</feature>
<dbReference type="Pfam" id="PF13464">
    <property type="entry name" value="RodZ_C"/>
    <property type="match status" value="1"/>
</dbReference>
<feature type="compositionally biased region" description="Low complexity" evidence="1">
    <location>
        <begin position="65"/>
        <end position="82"/>
    </location>
</feature>
<reference evidence="4 5" key="1">
    <citation type="submission" date="2022-07" db="EMBL/GenBank/DDBJ databases">
        <title>Pseudidiomarina sp. nov, a marine bacterium isolated from Pacific Ocean.</title>
        <authorList>
            <person name="Wang Y."/>
        </authorList>
    </citation>
    <scope>NUCLEOTIDE SEQUENCE [LARGE SCALE GENOMIC DNA]</scope>
    <source>
        <strain evidence="4 5">GXY010</strain>
    </source>
</reference>
<dbReference type="Pfam" id="PF13413">
    <property type="entry name" value="HTH_25"/>
    <property type="match status" value="1"/>
</dbReference>